<dbReference type="EMBL" id="JBIRYI010000004">
    <property type="protein sequence ID" value="MFI2486892.1"/>
    <property type="molecule type" value="Genomic_DNA"/>
</dbReference>
<name>A0ABW7XH99_9MICO</name>
<keyword evidence="1" id="KW-1133">Transmembrane helix</keyword>
<proteinExistence type="predicted"/>
<dbReference type="Proteomes" id="UP001611580">
    <property type="component" value="Unassembled WGS sequence"/>
</dbReference>
<keyword evidence="1" id="KW-0812">Transmembrane</keyword>
<feature type="transmembrane region" description="Helical" evidence="1">
    <location>
        <begin position="12"/>
        <end position="30"/>
    </location>
</feature>
<comment type="caution">
    <text evidence="2">The sequence shown here is derived from an EMBL/GenBank/DDBJ whole genome shotgun (WGS) entry which is preliminary data.</text>
</comment>
<evidence type="ECO:0000313" key="3">
    <source>
        <dbReference type="Proteomes" id="UP001611580"/>
    </source>
</evidence>
<keyword evidence="1" id="KW-0472">Membrane</keyword>
<sequence length="161" mass="17951">MTVYRIRRDLAALLVLPIPILTAAISLVLITTQRPVLVVLAVVYVVVSVVLMIRMYRQARRRTLTVSDTSLVVQRDAYRIGAPWSEVVGIDRKRRQGLLADELVLASPVVTFVDAADKPTRVPKAAAGHPALQRIQVSFYDKNWREGPIGDRLRSLLQPSS</sequence>
<evidence type="ECO:0000256" key="1">
    <source>
        <dbReference type="SAM" id="Phobius"/>
    </source>
</evidence>
<feature type="transmembrane region" description="Helical" evidence="1">
    <location>
        <begin position="36"/>
        <end position="53"/>
    </location>
</feature>
<keyword evidence="3" id="KW-1185">Reference proteome</keyword>
<reference evidence="2 3" key="1">
    <citation type="submission" date="2024-10" db="EMBL/GenBank/DDBJ databases">
        <title>The Natural Products Discovery Center: Release of the First 8490 Sequenced Strains for Exploring Actinobacteria Biosynthetic Diversity.</title>
        <authorList>
            <person name="Kalkreuter E."/>
            <person name="Kautsar S.A."/>
            <person name="Yang D."/>
            <person name="Bader C.D."/>
            <person name="Teijaro C.N."/>
            <person name="Fluegel L."/>
            <person name="Davis C.M."/>
            <person name="Simpson J.R."/>
            <person name="Lauterbach L."/>
            <person name="Steele A.D."/>
            <person name="Gui C."/>
            <person name="Meng S."/>
            <person name="Li G."/>
            <person name="Viehrig K."/>
            <person name="Ye F."/>
            <person name="Su P."/>
            <person name="Kiefer A.F."/>
            <person name="Nichols A."/>
            <person name="Cepeda A.J."/>
            <person name="Yan W."/>
            <person name="Fan B."/>
            <person name="Jiang Y."/>
            <person name="Adhikari A."/>
            <person name="Zheng C.-J."/>
            <person name="Schuster L."/>
            <person name="Cowan T.M."/>
            <person name="Smanski M.J."/>
            <person name="Chevrette M.G."/>
            <person name="De Carvalho L.P.S."/>
            <person name="Shen B."/>
        </authorList>
    </citation>
    <scope>NUCLEOTIDE SEQUENCE [LARGE SCALE GENOMIC DNA]</scope>
    <source>
        <strain evidence="2 3">NPDC019481</strain>
    </source>
</reference>
<protein>
    <recommendedName>
        <fullName evidence="4">PH domain-containing protein</fullName>
    </recommendedName>
</protein>
<dbReference type="RefSeq" id="WP_397403193.1">
    <property type="nucleotide sequence ID" value="NZ_JBIRYI010000004.1"/>
</dbReference>
<evidence type="ECO:0008006" key="4">
    <source>
        <dbReference type="Google" id="ProtNLM"/>
    </source>
</evidence>
<evidence type="ECO:0000313" key="2">
    <source>
        <dbReference type="EMBL" id="MFI2486892.1"/>
    </source>
</evidence>
<gene>
    <name evidence="2" type="ORF">ACH47X_08280</name>
</gene>
<organism evidence="2 3">
    <name type="scientific">Promicromonospora kroppenstedtii</name>
    <dbReference type="NCBI Taxonomy" id="440482"/>
    <lineage>
        <taxon>Bacteria</taxon>
        <taxon>Bacillati</taxon>
        <taxon>Actinomycetota</taxon>
        <taxon>Actinomycetes</taxon>
        <taxon>Micrococcales</taxon>
        <taxon>Promicromonosporaceae</taxon>
        <taxon>Promicromonospora</taxon>
    </lineage>
</organism>
<accession>A0ABW7XH99</accession>